<dbReference type="Proteomes" id="UP000007581">
    <property type="component" value="Chromosome"/>
</dbReference>
<organism evidence="1 2">
    <name type="scientific">Rickettsia typhi str. TH1527</name>
    <dbReference type="NCBI Taxonomy" id="1003201"/>
    <lineage>
        <taxon>Bacteria</taxon>
        <taxon>Pseudomonadati</taxon>
        <taxon>Pseudomonadota</taxon>
        <taxon>Alphaproteobacteria</taxon>
        <taxon>Rickettsiales</taxon>
        <taxon>Rickettsiaceae</taxon>
        <taxon>Rickettsieae</taxon>
        <taxon>Rickettsia</taxon>
        <taxon>typhus group</taxon>
    </lineage>
</organism>
<evidence type="ECO:0000313" key="1">
    <source>
        <dbReference type="EMBL" id="AFE54125.1"/>
    </source>
</evidence>
<proteinExistence type="predicted"/>
<keyword evidence="2" id="KW-1185">Reference proteome</keyword>
<name>A0ABM5MUL3_RICTP</name>
<gene>
    <name evidence="1" type="ORF">RTTH1527_01300</name>
</gene>
<reference evidence="1" key="1">
    <citation type="submission" date="2012-03" db="EMBL/GenBank/DDBJ databases">
        <authorList>
            <person name="Johnson S.L."/>
            <person name="Sims D."/>
            <person name="Han S."/>
            <person name="Bruce D.C."/>
            <person name="Dasch G.A."/>
        </authorList>
    </citation>
    <scope>NUCLEOTIDE SEQUENCE [LARGE SCALE GENOMIC DNA]</scope>
    <source>
        <strain evidence="1">TH1527</strain>
    </source>
</reference>
<dbReference type="RefSeq" id="WP_011190733.1">
    <property type="nucleotide sequence ID" value="NC_017066.1"/>
</dbReference>
<sequence>MPFRYKRINIEKHNKSDFKSLDMMLNQNYFYQNKFEEIRESYLADRKVQENPKYLSDPQLRAKVEKYFEKTAWDLLLNYIVGVKEAAFYLASSYINGYGVDQDEFLSNLTLAVGVKLGDKRSIKMLDGEAPLPTYIQKFADRCIKEIKKHKKEVQNRDVSCEEIMARAKAFDYFVKTNTKHSYYDTIHEKNNASMKHFAYYVEPIIENNSQDQLEAIGQLTKFHCEIC</sequence>
<accession>A0ABM5MUL3</accession>
<dbReference type="EMBL" id="CP003397">
    <property type="protein sequence ID" value="AFE54125.1"/>
    <property type="molecule type" value="Genomic_DNA"/>
</dbReference>
<protein>
    <submittedName>
        <fullName evidence="1">Uncharacterized protein</fullName>
    </submittedName>
</protein>
<evidence type="ECO:0000313" key="2">
    <source>
        <dbReference type="Proteomes" id="UP000007581"/>
    </source>
</evidence>